<gene>
    <name evidence="1" type="primary">jg25823</name>
    <name evidence="1" type="ORF">PAEG_LOCUS527</name>
</gene>
<dbReference type="EMBL" id="CAKXAJ010001570">
    <property type="protein sequence ID" value="CAH2207910.1"/>
    <property type="molecule type" value="Genomic_DNA"/>
</dbReference>
<dbReference type="OrthoDB" id="10414293at2759"/>
<comment type="caution">
    <text evidence="1">The sequence shown here is derived from an EMBL/GenBank/DDBJ whole genome shotgun (WGS) entry which is preliminary data.</text>
</comment>
<feature type="non-terminal residue" evidence="1">
    <location>
        <position position="60"/>
    </location>
</feature>
<dbReference type="Proteomes" id="UP000838756">
    <property type="component" value="Unassembled WGS sequence"/>
</dbReference>
<organism evidence="1 2">
    <name type="scientific">Pararge aegeria aegeria</name>
    <dbReference type="NCBI Taxonomy" id="348720"/>
    <lineage>
        <taxon>Eukaryota</taxon>
        <taxon>Metazoa</taxon>
        <taxon>Ecdysozoa</taxon>
        <taxon>Arthropoda</taxon>
        <taxon>Hexapoda</taxon>
        <taxon>Insecta</taxon>
        <taxon>Pterygota</taxon>
        <taxon>Neoptera</taxon>
        <taxon>Endopterygota</taxon>
        <taxon>Lepidoptera</taxon>
        <taxon>Glossata</taxon>
        <taxon>Ditrysia</taxon>
        <taxon>Papilionoidea</taxon>
        <taxon>Nymphalidae</taxon>
        <taxon>Satyrinae</taxon>
        <taxon>Satyrini</taxon>
        <taxon>Parargina</taxon>
        <taxon>Pararge</taxon>
    </lineage>
</organism>
<accession>A0A8S4QCA6</accession>
<proteinExistence type="predicted"/>
<protein>
    <submittedName>
        <fullName evidence="1">Jg25823 protein</fullName>
    </submittedName>
</protein>
<evidence type="ECO:0000313" key="2">
    <source>
        <dbReference type="Proteomes" id="UP000838756"/>
    </source>
</evidence>
<reference evidence="1" key="1">
    <citation type="submission" date="2022-03" db="EMBL/GenBank/DDBJ databases">
        <authorList>
            <person name="Lindestad O."/>
        </authorList>
    </citation>
    <scope>NUCLEOTIDE SEQUENCE</scope>
</reference>
<evidence type="ECO:0000313" key="1">
    <source>
        <dbReference type="EMBL" id="CAH2207910.1"/>
    </source>
</evidence>
<keyword evidence="2" id="KW-1185">Reference proteome</keyword>
<sequence>MSRLSDNSSSDRSLDRLNEVKAFIEANKRSNEKIEDHHVDAERSLAKLNELVFEDAFEVT</sequence>
<name>A0A8S4QCA6_9NEOP</name>
<dbReference type="AlphaFoldDB" id="A0A8S4QCA6"/>